<reference evidence="2 3" key="1">
    <citation type="submission" date="2020-05" db="EMBL/GenBank/DDBJ databases">
        <title>Genome sequencing of Spirosoma sp. TS118.</title>
        <authorList>
            <person name="Lee J.-H."/>
            <person name="Jeong S."/>
            <person name="Zhao L."/>
            <person name="Jung J.-H."/>
            <person name="Kim M.-K."/>
            <person name="Lim S."/>
        </authorList>
    </citation>
    <scope>NUCLEOTIDE SEQUENCE [LARGE SCALE GENOMIC DNA]</scope>
    <source>
        <strain evidence="2 3">TS118</strain>
    </source>
</reference>
<sequence>MKSNTNAYHFVTHWHLAASPEEVYRTLEDVNSLPQWWPSVYLDVNVREKGQPGGVGKVVELFTKGWLPYTLRWTFRVTHTSFPQGFSLEAYGDFEGRGIWTFTPEESGTHVTYDWRIEAQKPLLKKFSWLLKPVFSMNHEWAMRKGLESLILELRRRRGEVHVPNPPKPTFPHNRTNNQLL</sequence>
<dbReference type="AlphaFoldDB" id="A0A6M5YB02"/>
<evidence type="ECO:0000256" key="1">
    <source>
        <dbReference type="SAM" id="MobiDB-lite"/>
    </source>
</evidence>
<keyword evidence="3" id="KW-1185">Reference proteome</keyword>
<dbReference type="Proteomes" id="UP000502756">
    <property type="component" value="Chromosome"/>
</dbReference>
<gene>
    <name evidence="2" type="ORF">HNV11_14740</name>
</gene>
<dbReference type="SUPFAM" id="SSF55961">
    <property type="entry name" value="Bet v1-like"/>
    <property type="match status" value="1"/>
</dbReference>
<dbReference type="KEGG" id="stae:HNV11_14740"/>
<evidence type="ECO:0000313" key="3">
    <source>
        <dbReference type="Proteomes" id="UP000502756"/>
    </source>
</evidence>
<protein>
    <submittedName>
        <fullName evidence="2">Polyketide cyclase</fullName>
    </submittedName>
</protein>
<dbReference type="Gene3D" id="3.30.530.20">
    <property type="match status" value="1"/>
</dbReference>
<dbReference type="EMBL" id="CP053435">
    <property type="protein sequence ID" value="QJW90546.1"/>
    <property type="molecule type" value="Genomic_DNA"/>
</dbReference>
<dbReference type="InterPro" id="IPR019587">
    <property type="entry name" value="Polyketide_cyclase/dehydratase"/>
</dbReference>
<organism evidence="2 3">
    <name type="scientific">Spirosoma taeanense</name>
    <dbReference type="NCBI Taxonomy" id="2735870"/>
    <lineage>
        <taxon>Bacteria</taxon>
        <taxon>Pseudomonadati</taxon>
        <taxon>Bacteroidota</taxon>
        <taxon>Cytophagia</taxon>
        <taxon>Cytophagales</taxon>
        <taxon>Cytophagaceae</taxon>
        <taxon>Spirosoma</taxon>
    </lineage>
</organism>
<accession>A0A6M5YB02</accession>
<evidence type="ECO:0000313" key="2">
    <source>
        <dbReference type="EMBL" id="QJW90546.1"/>
    </source>
</evidence>
<name>A0A6M5YB02_9BACT</name>
<feature type="region of interest" description="Disordered" evidence="1">
    <location>
        <begin position="161"/>
        <end position="181"/>
    </location>
</feature>
<dbReference type="InterPro" id="IPR023393">
    <property type="entry name" value="START-like_dom_sf"/>
</dbReference>
<dbReference type="CDD" id="cd07824">
    <property type="entry name" value="SRPBCC_6"/>
    <property type="match status" value="1"/>
</dbReference>
<dbReference type="Pfam" id="PF10604">
    <property type="entry name" value="Polyketide_cyc2"/>
    <property type="match status" value="1"/>
</dbReference>
<proteinExistence type="predicted"/>
<dbReference type="RefSeq" id="WP_171740390.1">
    <property type="nucleotide sequence ID" value="NZ_CP053435.1"/>
</dbReference>